<evidence type="ECO:0000313" key="2">
    <source>
        <dbReference type="Proteomes" id="UP000007058"/>
    </source>
</evidence>
<accession>Q2W394</accession>
<protein>
    <submittedName>
        <fullName evidence="1">Uncharacterized protein</fullName>
    </submittedName>
</protein>
<keyword evidence="2" id="KW-1185">Reference proteome</keyword>
<reference evidence="1 2" key="1">
    <citation type="journal article" date="2005" name="DNA Res.">
        <title>Complete genome sequence of the facultative anaerobic magnetotactic bacterium Magnetospirillum sp. strain AMB-1.</title>
        <authorList>
            <person name="Matsunaga T."/>
            <person name="Okamura Y."/>
            <person name="Fukuda Y."/>
            <person name="Wahyudi A.T."/>
            <person name="Murase Y."/>
            <person name="Takeyama H."/>
        </authorList>
    </citation>
    <scope>NUCLEOTIDE SEQUENCE [LARGE SCALE GENOMIC DNA]</scope>
    <source>
        <strain evidence="2">ATCC 700264 / AMB-1</strain>
    </source>
</reference>
<organism evidence="1 2">
    <name type="scientific">Paramagnetospirillum magneticum (strain ATCC 700264 / AMB-1)</name>
    <name type="common">Magnetospirillum magneticum</name>
    <dbReference type="NCBI Taxonomy" id="342108"/>
    <lineage>
        <taxon>Bacteria</taxon>
        <taxon>Pseudomonadati</taxon>
        <taxon>Pseudomonadota</taxon>
        <taxon>Alphaproteobacteria</taxon>
        <taxon>Rhodospirillales</taxon>
        <taxon>Magnetospirillaceae</taxon>
        <taxon>Paramagnetospirillum</taxon>
    </lineage>
</organism>
<dbReference type="EMBL" id="AP007255">
    <property type="protein sequence ID" value="BAE51681.1"/>
    <property type="molecule type" value="Genomic_DNA"/>
</dbReference>
<dbReference type="HOGENOM" id="CLU_530808_0_0_5"/>
<gene>
    <name evidence="1" type="ordered locus">amb2877</name>
</gene>
<dbReference type="Proteomes" id="UP000007058">
    <property type="component" value="Chromosome"/>
</dbReference>
<dbReference type="AlphaFoldDB" id="Q2W394"/>
<evidence type="ECO:0000313" key="1">
    <source>
        <dbReference type="EMBL" id="BAE51681.1"/>
    </source>
</evidence>
<sequence length="513" mass="56879">MTPTIMMSGARARKRAADNHSMAIPTKDDLEAAPEALLEGAYCTKVEDFFSPGSRDLIGRFLTNFTESLIITPTELVFSAKYQKRLNDAGRTMMNAVDKIATLQAKLKGGSAAQRLRDLNTLISAGMKKLWDDEKDKPPPAVPPEGFSAYCAGLKGSPTEKDYAANRVLTEILFSHKVWKDKVAVLVKMFHLTKGKDENRYIEQVLSECLKSDPALDQMLGLCETLEERCNDLADLWKGEWKQRDTAHALVEDLAAMIADGSAPNCKASVEYSLLRTLANKMPLRSAEPEIEISALFDLFRRMWTGNTLIGGGKALISLERRQARHLNKEGVTDLLRERKVLADRYAFLMQLTTVAVGQGNRATLKTFIDHYFSDKDFVPRVVSGQEPPVPKMQTLAGIHRAIKASWLPDADKAAFMAQMEAAQAQLLKNSRLFEQIDKKGGGPAQKVLTLLDLSRKGTFIDGATMDAVRQLLNTYLRDPGFLTDYLGTASGEEKERKMMLLTKTLASIGITV</sequence>
<dbReference type="KEGG" id="mag:amb2877"/>
<proteinExistence type="predicted"/>
<name>Q2W394_PARM1</name>